<keyword evidence="8" id="KW-1015">Disulfide bond</keyword>
<dbReference type="GO" id="GO:0005576">
    <property type="term" value="C:extracellular region"/>
    <property type="evidence" value="ECO:0007669"/>
    <property type="project" value="InterPro"/>
</dbReference>
<comment type="catalytic activity">
    <reaction evidence="1">
        <text>Random endo-hydrolysis of N-acetyl-beta-D-glucosaminide (1-&gt;4)-beta-linkages in chitin and chitodextrins.</text>
        <dbReference type="EC" id="3.2.1.14"/>
    </reaction>
</comment>
<keyword evidence="10 12" id="KW-0326">Glycosidase</keyword>
<evidence type="ECO:0000313" key="16">
    <source>
        <dbReference type="EMBL" id="CAH1110113.1"/>
    </source>
</evidence>
<dbReference type="InterPro" id="IPR017853">
    <property type="entry name" value="GH"/>
</dbReference>
<evidence type="ECO:0000256" key="1">
    <source>
        <dbReference type="ARBA" id="ARBA00000822"/>
    </source>
</evidence>
<organism evidence="16 17">
    <name type="scientific">Psylliodes chrysocephalus</name>
    <dbReference type="NCBI Taxonomy" id="3402493"/>
    <lineage>
        <taxon>Eukaryota</taxon>
        <taxon>Metazoa</taxon>
        <taxon>Ecdysozoa</taxon>
        <taxon>Arthropoda</taxon>
        <taxon>Hexapoda</taxon>
        <taxon>Insecta</taxon>
        <taxon>Pterygota</taxon>
        <taxon>Neoptera</taxon>
        <taxon>Endopterygota</taxon>
        <taxon>Coleoptera</taxon>
        <taxon>Polyphaga</taxon>
        <taxon>Cucujiformia</taxon>
        <taxon>Chrysomeloidea</taxon>
        <taxon>Chrysomelidae</taxon>
        <taxon>Galerucinae</taxon>
        <taxon>Alticini</taxon>
        <taxon>Psylliodes</taxon>
    </lineage>
</organism>
<evidence type="ECO:0000313" key="17">
    <source>
        <dbReference type="Proteomes" id="UP001153636"/>
    </source>
</evidence>
<dbReference type="SUPFAM" id="SSF51445">
    <property type="entry name" value="(Trans)glycosidases"/>
    <property type="match status" value="1"/>
</dbReference>
<dbReference type="SUPFAM" id="SSF54556">
    <property type="entry name" value="Chitinase insertion domain"/>
    <property type="match status" value="1"/>
</dbReference>
<dbReference type="GO" id="GO:0000272">
    <property type="term" value="P:polysaccharide catabolic process"/>
    <property type="evidence" value="ECO:0007669"/>
    <property type="project" value="UniProtKB-KW"/>
</dbReference>
<keyword evidence="17" id="KW-1185">Reference proteome</keyword>
<dbReference type="PROSITE" id="PS50940">
    <property type="entry name" value="CHIT_BIND_II"/>
    <property type="match status" value="1"/>
</dbReference>
<evidence type="ECO:0000256" key="2">
    <source>
        <dbReference type="ARBA" id="ARBA00009121"/>
    </source>
</evidence>
<evidence type="ECO:0000256" key="8">
    <source>
        <dbReference type="ARBA" id="ARBA00023157"/>
    </source>
</evidence>
<reference evidence="16" key="1">
    <citation type="submission" date="2022-01" db="EMBL/GenBank/DDBJ databases">
        <authorList>
            <person name="King R."/>
        </authorList>
    </citation>
    <scope>NUCLEOTIDE SEQUENCE</scope>
</reference>
<evidence type="ECO:0000256" key="11">
    <source>
        <dbReference type="ARBA" id="ARBA00023326"/>
    </source>
</evidence>
<evidence type="ECO:0000259" key="14">
    <source>
        <dbReference type="PROSITE" id="PS50940"/>
    </source>
</evidence>
<dbReference type="InterPro" id="IPR036508">
    <property type="entry name" value="Chitin-bd_dom_sf"/>
</dbReference>
<feature type="compositionally biased region" description="Low complexity" evidence="13">
    <location>
        <begin position="325"/>
        <end position="348"/>
    </location>
</feature>
<dbReference type="Gene3D" id="3.10.50.10">
    <property type="match status" value="1"/>
</dbReference>
<evidence type="ECO:0000256" key="7">
    <source>
        <dbReference type="ARBA" id="ARBA00023024"/>
    </source>
</evidence>
<dbReference type="PROSITE" id="PS01095">
    <property type="entry name" value="GH18_1"/>
    <property type="match status" value="1"/>
</dbReference>
<dbReference type="InterPro" id="IPR029070">
    <property type="entry name" value="Chitinase_insertion_sf"/>
</dbReference>
<proteinExistence type="inferred from homology"/>
<evidence type="ECO:0000256" key="13">
    <source>
        <dbReference type="SAM" id="MobiDB-lite"/>
    </source>
</evidence>
<keyword evidence="4" id="KW-0147">Chitin-binding</keyword>
<dbReference type="InterPro" id="IPR050314">
    <property type="entry name" value="Glycosyl_Hydrlase_18"/>
</dbReference>
<dbReference type="EMBL" id="OV651816">
    <property type="protein sequence ID" value="CAH1110113.1"/>
    <property type="molecule type" value="Genomic_DNA"/>
</dbReference>
<dbReference type="EC" id="3.2.1.14" evidence="3"/>
<keyword evidence="5" id="KW-0732">Signal</keyword>
<evidence type="ECO:0000256" key="3">
    <source>
        <dbReference type="ARBA" id="ARBA00012729"/>
    </source>
</evidence>
<comment type="similarity">
    <text evidence="2">Belongs to the glycosyl hydrolase 18 family. Chitinase class II subfamily.</text>
</comment>
<dbReference type="InterPro" id="IPR002557">
    <property type="entry name" value="Chitin-bd_dom"/>
</dbReference>
<dbReference type="PROSITE" id="PS51910">
    <property type="entry name" value="GH18_2"/>
    <property type="match status" value="1"/>
</dbReference>
<dbReference type="SMART" id="SM00636">
    <property type="entry name" value="Glyco_18"/>
    <property type="match status" value="1"/>
</dbReference>
<evidence type="ECO:0000259" key="15">
    <source>
        <dbReference type="PROSITE" id="PS51910"/>
    </source>
</evidence>
<evidence type="ECO:0000256" key="5">
    <source>
        <dbReference type="ARBA" id="ARBA00022729"/>
    </source>
</evidence>
<name>A0A9P0D1F5_9CUCU</name>
<evidence type="ECO:0000256" key="6">
    <source>
        <dbReference type="ARBA" id="ARBA00022801"/>
    </source>
</evidence>
<evidence type="ECO:0000256" key="9">
    <source>
        <dbReference type="ARBA" id="ARBA00023277"/>
    </source>
</evidence>
<evidence type="ECO:0000256" key="10">
    <source>
        <dbReference type="ARBA" id="ARBA00023295"/>
    </source>
</evidence>
<protein>
    <recommendedName>
        <fullName evidence="3">chitinase</fullName>
        <ecNumber evidence="3">3.2.1.14</ecNumber>
    </recommendedName>
</protein>
<dbReference type="InterPro" id="IPR001579">
    <property type="entry name" value="Glyco_hydro_18_chit_AS"/>
</dbReference>
<dbReference type="Proteomes" id="UP001153636">
    <property type="component" value="Chromosome 4"/>
</dbReference>
<dbReference type="InterPro" id="IPR001223">
    <property type="entry name" value="Glyco_hydro18_cat"/>
</dbReference>
<dbReference type="Gene3D" id="3.20.20.80">
    <property type="entry name" value="Glycosidases"/>
    <property type="match status" value="1"/>
</dbReference>
<keyword evidence="6 12" id="KW-0378">Hydrolase</keyword>
<dbReference type="Gene3D" id="2.170.140.10">
    <property type="entry name" value="Chitin binding domain"/>
    <property type="match status" value="1"/>
</dbReference>
<gene>
    <name evidence="16" type="ORF">PSYICH_LOCUS10196</name>
</gene>
<dbReference type="GO" id="GO:0006032">
    <property type="term" value="P:chitin catabolic process"/>
    <property type="evidence" value="ECO:0007669"/>
    <property type="project" value="UniProtKB-KW"/>
</dbReference>
<dbReference type="PANTHER" id="PTHR11177">
    <property type="entry name" value="CHITINASE"/>
    <property type="match status" value="1"/>
</dbReference>
<feature type="compositionally biased region" description="Low complexity" evidence="13">
    <location>
        <begin position="304"/>
        <end position="317"/>
    </location>
</feature>
<evidence type="ECO:0000256" key="12">
    <source>
        <dbReference type="RuleBase" id="RU000489"/>
    </source>
</evidence>
<dbReference type="AlphaFoldDB" id="A0A9P0D1F5"/>
<dbReference type="GO" id="GO:0008061">
    <property type="term" value="F:chitin binding"/>
    <property type="evidence" value="ECO:0007669"/>
    <property type="project" value="UniProtKB-KW"/>
</dbReference>
<keyword evidence="7" id="KW-0146">Chitin degradation</keyword>
<keyword evidence="9" id="KW-0119">Carbohydrate metabolism</keyword>
<dbReference type="PANTHER" id="PTHR11177:SF144">
    <property type="entry name" value="CHITINASE 5"/>
    <property type="match status" value="1"/>
</dbReference>
<dbReference type="GO" id="GO:0008843">
    <property type="term" value="F:endochitinase activity"/>
    <property type="evidence" value="ECO:0007669"/>
    <property type="project" value="UniProtKB-EC"/>
</dbReference>
<evidence type="ECO:0000256" key="4">
    <source>
        <dbReference type="ARBA" id="ARBA00022669"/>
    </source>
</evidence>
<feature type="region of interest" description="Disordered" evidence="13">
    <location>
        <begin position="285"/>
        <end position="355"/>
    </location>
</feature>
<accession>A0A9P0D1F5</accession>
<dbReference type="SMART" id="SM00494">
    <property type="entry name" value="ChtBD2"/>
    <property type="match status" value="1"/>
</dbReference>
<dbReference type="InterPro" id="IPR011583">
    <property type="entry name" value="Chitinase_II/V-like_cat"/>
</dbReference>
<keyword evidence="11" id="KW-0624">Polysaccharide degradation</keyword>
<dbReference type="FunFam" id="3.10.50.10:FF:000004">
    <property type="entry name" value="Chitinase 5"/>
    <property type="match status" value="1"/>
</dbReference>
<sequence length="409" mass="45575">MVADKSKRDIFINSVVNFLIEYNLDGFDLDWEYPGAADRGGSFSDKDKFFYFVEELRTAFNKVGKGWEITVAVPVAKFRLQEGYYVPELCELVDAVHVMSYDLRGNWAGFADTHSPLYKRPHDQWAYEKLNVNDGLQLWVDSGCSPKKLVVGIPFYGRSYTLSAGNNNYNLGTYINKEAGGGAPGPYTNATGFLAYYEICAELLNEDGGWTKKWDEQGKVPYAYKGTQWVGYEDPVSVQIKMDWIKSKGYAGAMTWAIDMDDFHGLCGPKNTLIHILHANMDSYDVPEPHVSTTPRPEWDRPKSTTPSGGSSSATKPTQPPTIPSRPSTSISTSAPVSTSSSPVPSTPDDSDNFTECEGDFLPHKDCNKYYRCDHGKPMVFSCEPGTVFHIGLNVCDWPANSDREECKP</sequence>
<dbReference type="Pfam" id="PF01607">
    <property type="entry name" value="CBM_14"/>
    <property type="match status" value="1"/>
</dbReference>
<dbReference type="SUPFAM" id="SSF57625">
    <property type="entry name" value="Invertebrate chitin-binding proteins"/>
    <property type="match status" value="1"/>
</dbReference>
<dbReference type="Pfam" id="PF00704">
    <property type="entry name" value="Glyco_hydro_18"/>
    <property type="match status" value="1"/>
</dbReference>
<feature type="domain" description="GH18" evidence="15">
    <location>
        <begin position="1"/>
        <end position="284"/>
    </location>
</feature>
<dbReference type="OrthoDB" id="73875at2759"/>
<feature type="domain" description="Chitin-binding type-2" evidence="14">
    <location>
        <begin position="354"/>
        <end position="409"/>
    </location>
</feature>